<comment type="caution">
    <text evidence="1">The sequence shown here is derived from an EMBL/GenBank/DDBJ whole genome shotgun (WGS) entry which is preliminary data.</text>
</comment>
<evidence type="ECO:0000313" key="1">
    <source>
        <dbReference type="EMBL" id="MFD1913190.1"/>
    </source>
</evidence>
<dbReference type="EMBL" id="JBHUGH010000010">
    <property type="protein sequence ID" value="MFD1913190.1"/>
    <property type="molecule type" value="Genomic_DNA"/>
</dbReference>
<dbReference type="RefSeq" id="WP_390262654.1">
    <property type="nucleotide sequence ID" value="NZ_JBHUGH010000010.1"/>
</dbReference>
<proteinExistence type="predicted"/>
<evidence type="ECO:0000313" key="2">
    <source>
        <dbReference type="Proteomes" id="UP001597353"/>
    </source>
</evidence>
<gene>
    <name evidence="1" type="ORF">ACFSGJ_13315</name>
</gene>
<protein>
    <submittedName>
        <fullName evidence="1">Uncharacterized protein</fullName>
    </submittedName>
</protein>
<sequence>MNMMTSDIKAERSYDLPNAPLAMPKQVLEHDLSLGARLLQAIMTLLPAARAGH</sequence>
<keyword evidence="2" id="KW-1185">Reference proteome</keyword>
<reference evidence="2" key="1">
    <citation type="journal article" date="2019" name="Int. J. Syst. Evol. Microbiol.">
        <title>The Global Catalogue of Microorganisms (GCM) 10K type strain sequencing project: providing services to taxonomists for standard genome sequencing and annotation.</title>
        <authorList>
            <consortium name="The Broad Institute Genomics Platform"/>
            <consortium name="The Broad Institute Genome Sequencing Center for Infectious Disease"/>
            <person name="Wu L."/>
            <person name="Ma J."/>
        </authorList>
    </citation>
    <scope>NUCLEOTIDE SEQUENCE [LARGE SCALE GENOMIC DNA]</scope>
    <source>
        <strain evidence="2">CGMCC 4.7242</strain>
    </source>
</reference>
<dbReference type="Proteomes" id="UP001597353">
    <property type="component" value="Unassembled WGS sequence"/>
</dbReference>
<name>A0ABW4S6U5_9RHOB</name>
<accession>A0ABW4S6U5</accession>
<organism evidence="1 2">
    <name type="scientific">Halodurantibacterium flavum</name>
    <dbReference type="NCBI Taxonomy" id="1382802"/>
    <lineage>
        <taxon>Bacteria</taxon>
        <taxon>Pseudomonadati</taxon>
        <taxon>Pseudomonadota</taxon>
        <taxon>Alphaproteobacteria</taxon>
        <taxon>Rhodobacterales</taxon>
        <taxon>Paracoccaceae</taxon>
        <taxon>Halodurantibacterium</taxon>
    </lineage>
</organism>